<name>A0A699ILL6_TANCI</name>
<evidence type="ECO:0000259" key="1">
    <source>
        <dbReference type="Pfam" id="PF18913"/>
    </source>
</evidence>
<dbReference type="AlphaFoldDB" id="A0A699ILL6"/>
<dbReference type="Pfam" id="PF18913">
    <property type="entry name" value="FBPase_C"/>
    <property type="match status" value="1"/>
</dbReference>
<proteinExistence type="predicted"/>
<comment type="caution">
    <text evidence="2">The sequence shown here is derived from an EMBL/GenBank/DDBJ whole genome shotgun (WGS) entry which is preliminary data.</text>
</comment>
<organism evidence="2">
    <name type="scientific">Tanacetum cinerariifolium</name>
    <name type="common">Dalmatian daisy</name>
    <name type="synonym">Chrysanthemum cinerariifolium</name>
    <dbReference type="NCBI Taxonomy" id="118510"/>
    <lineage>
        <taxon>Eukaryota</taxon>
        <taxon>Viridiplantae</taxon>
        <taxon>Streptophyta</taxon>
        <taxon>Embryophyta</taxon>
        <taxon>Tracheophyta</taxon>
        <taxon>Spermatophyta</taxon>
        <taxon>Magnoliopsida</taxon>
        <taxon>eudicotyledons</taxon>
        <taxon>Gunneridae</taxon>
        <taxon>Pentapetalae</taxon>
        <taxon>asterids</taxon>
        <taxon>campanulids</taxon>
        <taxon>Asterales</taxon>
        <taxon>Asteraceae</taxon>
        <taxon>Asteroideae</taxon>
        <taxon>Anthemideae</taxon>
        <taxon>Anthemidinae</taxon>
        <taxon>Tanacetum</taxon>
    </lineage>
</organism>
<gene>
    <name evidence="2" type="ORF">Tci_521627</name>
</gene>
<accession>A0A699ILL6</accession>
<sequence length="142" mass="16244">MRTTYQRSKIVTVLPCGRSIVVYENDDDETIRLFKNYTMDATKSGINQQFYMVKDKQVDDGIDKKNGLINYYVKEQYTLRYTGGMVLDVNQVVFPNAISPSTKGKIRFHFEVAPLGLWIENARGYSSGGKCLQPCDRHVLFA</sequence>
<dbReference type="SUPFAM" id="SSF56655">
    <property type="entry name" value="Carbohydrate phosphatase"/>
    <property type="match status" value="1"/>
</dbReference>
<feature type="domain" description="Fructose-1-6-bisphosphatase class 1 C-terminal" evidence="1">
    <location>
        <begin position="51"/>
        <end position="130"/>
    </location>
</feature>
<protein>
    <submittedName>
        <fullName evidence="2">Sedoheptulose-1,7-bisphosphatase, chloroplastic</fullName>
    </submittedName>
</protein>
<reference evidence="2" key="1">
    <citation type="journal article" date="2019" name="Sci. Rep.">
        <title>Draft genome of Tanacetum cinerariifolium, the natural source of mosquito coil.</title>
        <authorList>
            <person name="Yamashiro T."/>
            <person name="Shiraishi A."/>
            <person name="Satake H."/>
            <person name="Nakayama K."/>
        </authorList>
    </citation>
    <scope>NUCLEOTIDE SEQUENCE</scope>
</reference>
<evidence type="ECO:0000313" key="2">
    <source>
        <dbReference type="EMBL" id="GEZ49654.1"/>
    </source>
</evidence>
<dbReference type="InterPro" id="IPR044015">
    <property type="entry name" value="FBPase_C_dom"/>
</dbReference>
<dbReference type="Gene3D" id="3.40.190.80">
    <property type="match status" value="1"/>
</dbReference>
<dbReference type="EMBL" id="BKCJ010286004">
    <property type="protein sequence ID" value="GEZ49654.1"/>
    <property type="molecule type" value="Genomic_DNA"/>
</dbReference>